<dbReference type="Gene3D" id="2.30.30.140">
    <property type="match status" value="1"/>
</dbReference>
<reference evidence="1" key="1">
    <citation type="submission" date="2021-02" db="EMBL/GenBank/DDBJ databases">
        <authorList>
            <person name="Bekaert M."/>
        </authorList>
    </citation>
    <scope>NUCLEOTIDE SEQUENCE</scope>
    <source>
        <strain evidence="1">IoA-00</strain>
    </source>
</reference>
<proteinExistence type="predicted"/>
<dbReference type="InterPro" id="IPR002999">
    <property type="entry name" value="Tudor"/>
</dbReference>
<dbReference type="AlphaFoldDB" id="A0A7R8CWT9"/>
<dbReference type="PROSITE" id="PS50304">
    <property type="entry name" value="TUDOR"/>
    <property type="match status" value="1"/>
</dbReference>
<protein>
    <submittedName>
        <fullName evidence="1">TDRD1_4_6_7</fullName>
    </submittedName>
</protein>
<dbReference type="PANTHER" id="PTHR16442:SF1">
    <property type="entry name" value="RING FINGER PROTEIN 17"/>
    <property type="match status" value="1"/>
</dbReference>
<organism evidence="1 2">
    <name type="scientific">Lepeophtheirus salmonis</name>
    <name type="common">Salmon louse</name>
    <name type="synonym">Caligus salmonis</name>
    <dbReference type="NCBI Taxonomy" id="72036"/>
    <lineage>
        <taxon>Eukaryota</taxon>
        <taxon>Metazoa</taxon>
        <taxon>Ecdysozoa</taxon>
        <taxon>Arthropoda</taxon>
        <taxon>Crustacea</taxon>
        <taxon>Multicrustacea</taxon>
        <taxon>Hexanauplia</taxon>
        <taxon>Copepoda</taxon>
        <taxon>Siphonostomatoida</taxon>
        <taxon>Caligidae</taxon>
        <taxon>Lepeophtheirus</taxon>
    </lineage>
</organism>
<dbReference type="SUPFAM" id="SSF63748">
    <property type="entry name" value="Tudor/PWWP/MBT"/>
    <property type="match status" value="1"/>
</dbReference>
<dbReference type="Pfam" id="PF00567">
    <property type="entry name" value="TUDOR"/>
    <property type="match status" value="2"/>
</dbReference>
<keyword evidence="2" id="KW-1185">Reference proteome</keyword>
<dbReference type="SMART" id="SM00333">
    <property type="entry name" value="TUDOR"/>
    <property type="match status" value="1"/>
</dbReference>
<dbReference type="PANTHER" id="PTHR16442">
    <property type="entry name" value="RING FINGER PROTEIN 17"/>
    <property type="match status" value="1"/>
</dbReference>
<gene>
    <name evidence="1" type="ORF">LSAA_10109</name>
</gene>
<evidence type="ECO:0000313" key="1">
    <source>
        <dbReference type="EMBL" id="CAF2955943.1"/>
    </source>
</evidence>
<dbReference type="Proteomes" id="UP000675881">
    <property type="component" value="Chromosome 5"/>
</dbReference>
<evidence type="ECO:0000313" key="2">
    <source>
        <dbReference type="Proteomes" id="UP000675881"/>
    </source>
</evidence>
<accession>A0A7R8CWT9</accession>
<dbReference type="EMBL" id="HG994584">
    <property type="protein sequence ID" value="CAF2955943.1"/>
    <property type="molecule type" value="Genomic_DNA"/>
</dbReference>
<name>A0A7R8CWT9_LEPSM</name>
<sequence>MNWTDELEVELLRAVHPGEFYIRLKNDISLYEHFKKSMKEYYEPYNLVNMKKPSHSPINEAFLIRVVYYEDQFRRCILNKKIVYLYDEGCFLEHQLESYQFYEIPTFLKLFPPFCFHCYLHEIPLNNISTSESESLVFQKQFTNESITSLLLNLPSNYTYEPWFKSFPVKVTLVEVFTSPVEPSVHRRTCLTLKFIRSEKNFLLSDSSFDSTESEIISILFNDNNYDLEQKEPVKKWKSPIIPSSPGPHDARVTHIDCYGQIYLHLMSQVDDFCEMERATIEEGKLNDFCESNISWKEGDACLTVFKDNLYYRGIIININKNIATVLYVDYGSLTEVELEQLKVPYGNGKCTNTITSSCDG</sequence>